<comment type="subcellular location">
    <subcellularLocation>
        <location evidence="1">Cell membrane</location>
        <topology evidence="1">Multi-pass membrane protein</topology>
    </subcellularLocation>
</comment>
<keyword evidence="2" id="KW-1003">Cell membrane</keyword>
<dbReference type="InterPro" id="IPR017452">
    <property type="entry name" value="GPCR_Rhodpsn_7TM"/>
</dbReference>
<dbReference type="Gene3D" id="1.20.1070.10">
    <property type="entry name" value="Rhodopsin 7-helix transmembrane proteins"/>
    <property type="match status" value="1"/>
</dbReference>
<feature type="transmembrane region" description="Helical" evidence="9">
    <location>
        <begin position="124"/>
        <end position="142"/>
    </location>
</feature>
<evidence type="ECO:0000256" key="5">
    <source>
        <dbReference type="ARBA" id="ARBA00023040"/>
    </source>
</evidence>
<keyword evidence="3 9" id="KW-0812">Transmembrane</keyword>
<dbReference type="Pfam" id="PF00001">
    <property type="entry name" value="7tm_1"/>
    <property type="match status" value="1"/>
</dbReference>
<accession>A0ABN8MP78</accession>
<dbReference type="EMBL" id="CALNXI010000641">
    <property type="protein sequence ID" value="CAH3030559.1"/>
    <property type="molecule type" value="Genomic_DNA"/>
</dbReference>
<keyword evidence="12" id="KW-1185">Reference proteome</keyword>
<evidence type="ECO:0000259" key="10">
    <source>
        <dbReference type="PROSITE" id="PS50262"/>
    </source>
</evidence>
<dbReference type="PANTHER" id="PTHR24249">
    <property type="entry name" value="HISTAMINE RECEPTOR-RELATED G-PROTEIN COUPLED RECEPTOR"/>
    <property type="match status" value="1"/>
</dbReference>
<proteinExistence type="predicted"/>
<dbReference type="PANTHER" id="PTHR24249:SF372">
    <property type="entry name" value="G-PROTEIN COUPLED RECEPTORS FAMILY 1 PROFILE DOMAIN-CONTAINING PROTEIN"/>
    <property type="match status" value="1"/>
</dbReference>
<dbReference type="PRINTS" id="PR00237">
    <property type="entry name" value="GPCRRHODOPSN"/>
</dbReference>
<keyword evidence="4 9" id="KW-1133">Transmembrane helix</keyword>
<evidence type="ECO:0000256" key="8">
    <source>
        <dbReference type="ARBA" id="ARBA00023224"/>
    </source>
</evidence>
<evidence type="ECO:0000256" key="2">
    <source>
        <dbReference type="ARBA" id="ARBA00022475"/>
    </source>
</evidence>
<feature type="transmembrane region" description="Helical" evidence="9">
    <location>
        <begin position="79"/>
        <end position="103"/>
    </location>
</feature>
<sequence length="311" mass="35473">MAKVIGLINFHMILAVLAVFGSYLVIRAFHKFFRLRTESNIILVSLSAADGILAIPLILDAIHRIVDLSPQFQRKHQALCISSAIICFFLISVIILHLALISVERFIAVMWALRYRTIVTNRRAVIACIGMWLWSVAVVFLFPNAMTAGSSDDFDHFRQAIHPCSCSHDGPLDHHHLAPSTKGYLVFLMITLMIIPLMIIVFSYGYTFVVSQRHRKEIRELGDIPRMASIKREMKGTSTLAIVVTICFFSIIPLLVVTCVRFFGVPPKRKYVKFIVFDLARGLNAICNPVIYGWRNKEFRRAFRKLVKCYK</sequence>
<feature type="transmembrane region" description="Helical" evidence="9">
    <location>
        <begin position="275"/>
        <end position="294"/>
    </location>
</feature>
<organism evidence="11 12">
    <name type="scientific">Porites evermanni</name>
    <dbReference type="NCBI Taxonomy" id="104178"/>
    <lineage>
        <taxon>Eukaryota</taxon>
        <taxon>Metazoa</taxon>
        <taxon>Cnidaria</taxon>
        <taxon>Anthozoa</taxon>
        <taxon>Hexacorallia</taxon>
        <taxon>Scleractinia</taxon>
        <taxon>Fungiina</taxon>
        <taxon>Poritidae</taxon>
        <taxon>Porites</taxon>
    </lineage>
</organism>
<dbReference type="CDD" id="cd00637">
    <property type="entry name" value="7tm_classA_rhodopsin-like"/>
    <property type="match status" value="1"/>
</dbReference>
<dbReference type="SMART" id="SM01381">
    <property type="entry name" value="7TM_GPCR_Srsx"/>
    <property type="match status" value="1"/>
</dbReference>
<feature type="domain" description="G-protein coupled receptors family 1 profile" evidence="10">
    <location>
        <begin position="21"/>
        <end position="292"/>
    </location>
</feature>
<dbReference type="InterPro" id="IPR000276">
    <property type="entry name" value="GPCR_Rhodpsn"/>
</dbReference>
<keyword evidence="5" id="KW-0297">G-protein coupled receptor</keyword>
<name>A0ABN8MP78_9CNID</name>
<comment type="caution">
    <text evidence="11">The sequence shown here is derived from an EMBL/GenBank/DDBJ whole genome shotgun (WGS) entry which is preliminary data.</text>
</comment>
<keyword evidence="7" id="KW-0675">Receptor</keyword>
<evidence type="ECO:0000256" key="1">
    <source>
        <dbReference type="ARBA" id="ARBA00004651"/>
    </source>
</evidence>
<keyword evidence="8" id="KW-0807">Transducer</keyword>
<keyword evidence="6 9" id="KW-0472">Membrane</keyword>
<protein>
    <recommendedName>
        <fullName evidence="10">G-protein coupled receptors family 1 profile domain-containing protein</fullName>
    </recommendedName>
</protein>
<dbReference type="InterPro" id="IPR050569">
    <property type="entry name" value="TAAR"/>
</dbReference>
<evidence type="ECO:0000256" key="9">
    <source>
        <dbReference type="SAM" id="Phobius"/>
    </source>
</evidence>
<evidence type="ECO:0000313" key="12">
    <source>
        <dbReference type="Proteomes" id="UP001159427"/>
    </source>
</evidence>
<dbReference type="SUPFAM" id="SSF81321">
    <property type="entry name" value="Family A G protein-coupled receptor-like"/>
    <property type="match status" value="1"/>
</dbReference>
<evidence type="ECO:0000313" key="11">
    <source>
        <dbReference type="EMBL" id="CAH3030559.1"/>
    </source>
</evidence>
<reference evidence="11 12" key="1">
    <citation type="submission" date="2022-05" db="EMBL/GenBank/DDBJ databases">
        <authorList>
            <consortium name="Genoscope - CEA"/>
            <person name="William W."/>
        </authorList>
    </citation>
    <scope>NUCLEOTIDE SEQUENCE [LARGE SCALE GENOMIC DNA]</scope>
</reference>
<feature type="transmembrane region" description="Helical" evidence="9">
    <location>
        <begin position="6"/>
        <end position="29"/>
    </location>
</feature>
<feature type="transmembrane region" description="Helical" evidence="9">
    <location>
        <begin position="41"/>
        <end position="59"/>
    </location>
</feature>
<evidence type="ECO:0000256" key="7">
    <source>
        <dbReference type="ARBA" id="ARBA00023170"/>
    </source>
</evidence>
<feature type="transmembrane region" description="Helical" evidence="9">
    <location>
        <begin position="240"/>
        <end position="263"/>
    </location>
</feature>
<dbReference type="PROSITE" id="PS50262">
    <property type="entry name" value="G_PROTEIN_RECEP_F1_2"/>
    <property type="match status" value="1"/>
</dbReference>
<dbReference type="Proteomes" id="UP001159427">
    <property type="component" value="Unassembled WGS sequence"/>
</dbReference>
<evidence type="ECO:0000256" key="4">
    <source>
        <dbReference type="ARBA" id="ARBA00022989"/>
    </source>
</evidence>
<gene>
    <name evidence="11" type="ORF">PEVE_00038185</name>
</gene>
<evidence type="ECO:0000256" key="6">
    <source>
        <dbReference type="ARBA" id="ARBA00023136"/>
    </source>
</evidence>
<feature type="transmembrane region" description="Helical" evidence="9">
    <location>
        <begin position="184"/>
        <end position="209"/>
    </location>
</feature>
<evidence type="ECO:0000256" key="3">
    <source>
        <dbReference type="ARBA" id="ARBA00022692"/>
    </source>
</evidence>